<evidence type="ECO:0000313" key="4">
    <source>
        <dbReference type="Proteomes" id="UP000294952"/>
    </source>
</evidence>
<accession>A0A0M2K410</accession>
<dbReference type="RefSeq" id="WP_046363127.1">
    <property type="nucleotide sequence ID" value="NZ_CALTXN010000015.1"/>
</dbReference>
<dbReference type="PATRIC" id="fig|1807.13.peg.3442"/>
<organism evidence="1 3">
    <name type="scientific">Mycolicibacterium obuense</name>
    <dbReference type="NCBI Taxonomy" id="1807"/>
    <lineage>
        <taxon>Bacteria</taxon>
        <taxon>Bacillati</taxon>
        <taxon>Actinomycetota</taxon>
        <taxon>Actinomycetes</taxon>
        <taxon>Mycobacteriales</taxon>
        <taxon>Mycobacteriaceae</taxon>
        <taxon>Mycolicibacterium</taxon>
    </lineage>
</organism>
<reference evidence="1 3" key="1">
    <citation type="submission" date="2015-04" db="EMBL/GenBank/DDBJ databases">
        <title>Genome sequence of Mycobacterium obuense UC1.</title>
        <authorList>
            <person name="Greninger A.L."/>
            <person name="Cunningham G."/>
            <person name="Chiu C.Y."/>
            <person name="Miller S."/>
        </authorList>
    </citation>
    <scope>NUCLEOTIDE SEQUENCE [LARGE SCALE GENOMIC DNA]</scope>
    <source>
        <strain evidence="1 3">UC1</strain>
    </source>
</reference>
<dbReference type="GO" id="GO:0005524">
    <property type="term" value="F:ATP binding"/>
    <property type="evidence" value="ECO:0007669"/>
    <property type="project" value="UniProtKB-KW"/>
</dbReference>
<keyword evidence="1" id="KW-0067">ATP-binding</keyword>
<comment type="caution">
    <text evidence="1">The sequence shown here is derived from an EMBL/GenBank/DDBJ whole genome shotgun (WGS) entry which is preliminary data.</text>
</comment>
<evidence type="ECO:0000313" key="2">
    <source>
        <dbReference type="EMBL" id="TDL04461.1"/>
    </source>
</evidence>
<dbReference type="AlphaFoldDB" id="A0A0M2K410"/>
<dbReference type="Proteomes" id="UP000034150">
    <property type="component" value="Unassembled WGS sequence"/>
</dbReference>
<dbReference type="Proteomes" id="UP000294952">
    <property type="component" value="Unassembled WGS sequence"/>
</dbReference>
<evidence type="ECO:0000313" key="1">
    <source>
        <dbReference type="EMBL" id="KKF01893.1"/>
    </source>
</evidence>
<keyword evidence="1" id="KW-0547">Nucleotide-binding</keyword>
<name>A0A0M2K410_9MYCO</name>
<dbReference type="EMBL" id="SDLP01000008">
    <property type="protein sequence ID" value="TDL04461.1"/>
    <property type="molecule type" value="Genomic_DNA"/>
</dbReference>
<sequence>MPESRHRYLYERLGDHDFQQLVSALLAIQFPDYRPMALRQTDGGVDGLRNIDPETLLIYQVKWSVSGTEKNPVSWLDAVVKKELNNLRQLAKDGVRNYVLVTNVASTAKPKTGTFSQLNRKLKEHAKNVGFDQMTCIWREALNPWVDNAPDSTKWAYADMLAGWDLIRYLVAEQVGTAKNQADRKLIRKIAAAQWDDDQRVKFSQADVDREMVVDLFVDVTADQVHSPTETRMRSSAPTPLGGAAAHLLHSPIPFTLVRGAPGQGKSTLSQYICQVHRSAFIPESERPESLPELKNPRFPIRLDLSDYALWLAGNDVWDHSDDRRPATKKPRKGEQAAIECFLADLLTHDSGGITTTATTVQDIFERVPSLVVLDGLDEVGSASIRRRVVNEIDAFASRAKTYSEPLKVVVTTRPSAGELAEPSPHMFGIVTLNQLTGDQRADYLRKWCAVRGIKSKDGRALRRSFQEKSREPYIHELAGNPMQLTILLDLLHQQGAATPTQRTDLYDKYVDLLLAREANKHPKAVRDHKEELLEIIPFLGWYLHAHTEESQINGRMSIGDLKAAMRHFQHTYGNRESIVDQLFEGASDRLWALTSKVDGTYEFEVLSLREYFAARFLYRTSGEDNADFDSTTVLRELLRRPYWLNTARFYGGNAKGSDVYSLTAGIEQELGKTSNAPSYLAAWALLTDGVFLRRPREARKVLTALCSDTGSAILLSALDRRDIVALPELPDLPADDGVDPTWARLTALISRNPSDVENPQRVRVLRELLNQCSEFTAWWYQQLTAAIGTTQQNAWLAVGACCEAGAGITSKFENLDLSNGAAELFLSTGLTPERGSSLEAALLTAVLDGQCPCVTSTRSMPAQVAVALAPGEFLTSSTTGFISGDERAKRRRSEAINQLRRARSPWEQAGRKRTFRSGYKASTFPWADTAKAVYEQAGRCWIATEIAIIGAASPFGLAYRKCADATAFGTMSHPTELLAQTTTHSRNPGWWREQLEVIDDGDLGQAEWALALWSVASGAVVSELLPELTLVLGQLSAGRRRTVLRAAEQIARFGWLTNRPVTGDTTDAELAELNRLRVAAPPAERPGKTEALDHTTMPSLLSVARAERWLKVDNAAAYR</sequence>
<gene>
    <name evidence="2" type="ORF">EUA04_22035</name>
    <name evidence="1" type="ORF">WN67_11320</name>
</gene>
<protein>
    <submittedName>
        <fullName evidence="1">Large ATP-binding protein</fullName>
    </submittedName>
</protein>
<dbReference type="SUPFAM" id="SSF52540">
    <property type="entry name" value="P-loop containing nucleoside triphosphate hydrolases"/>
    <property type="match status" value="1"/>
</dbReference>
<proteinExistence type="predicted"/>
<dbReference type="OrthoDB" id="5379188at2"/>
<dbReference type="InterPro" id="IPR027417">
    <property type="entry name" value="P-loop_NTPase"/>
</dbReference>
<evidence type="ECO:0000313" key="3">
    <source>
        <dbReference type="Proteomes" id="UP000034150"/>
    </source>
</evidence>
<keyword evidence="3" id="KW-1185">Reference proteome</keyword>
<reference evidence="2 4" key="2">
    <citation type="submission" date="2019-01" db="EMBL/GenBank/DDBJ databases">
        <title>High-quality-draft genome sequences of five non-tuberculosis mycobacteriaceae isolated from a nosocomial environment.</title>
        <authorList>
            <person name="Tiago I."/>
            <person name="Alarico S."/>
            <person name="Pereira S.G."/>
            <person name="Coelho C."/>
            <person name="Maranha A."/>
            <person name="Empadinhas N."/>
        </authorList>
    </citation>
    <scope>NUCLEOTIDE SEQUENCE [LARGE SCALE GENOMIC DNA]</scope>
    <source>
        <strain evidence="2 4">22DIII</strain>
    </source>
</reference>
<dbReference type="Gene3D" id="3.40.50.300">
    <property type="entry name" value="P-loop containing nucleotide triphosphate hydrolases"/>
    <property type="match status" value="1"/>
</dbReference>
<dbReference type="EMBL" id="LAUZ02000039">
    <property type="protein sequence ID" value="KKF01893.1"/>
    <property type="molecule type" value="Genomic_DNA"/>
</dbReference>